<dbReference type="GO" id="GO:0000981">
    <property type="term" value="F:DNA-binding transcription factor activity, RNA polymerase II-specific"/>
    <property type="evidence" value="ECO:0007669"/>
    <property type="project" value="InterPro"/>
</dbReference>
<evidence type="ECO:0000256" key="4">
    <source>
        <dbReference type="SAM" id="MobiDB-lite"/>
    </source>
</evidence>
<dbReference type="GO" id="GO:0003677">
    <property type="term" value="F:DNA binding"/>
    <property type="evidence" value="ECO:0007669"/>
    <property type="project" value="InterPro"/>
</dbReference>
<dbReference type="InterPro" id="IPR036864">
    <property type="entry name" value="Zn2-C6_fun-type_DNA-bd_sf"/>
</dbReference>
<dbReference type="PROSITE" id="PS00463">
    <property type="entry name" value="ZN2_CY6_FUNGAL_1"/>
    <property type="match status" value="1"/>
</dbReference>
<dbReference type="OrthoDB" id="4934715at2759"/>
<dbReference type="PROSITE" id="PS50048">
    <property type="entry name" value="ZN2_CY6_FUNGAL_2"/>
    <property type="match status" value="1"/>
</dbReference>
<feature type="domain" description="Zn(2)-C6 fungal-type" evidence="5">
    <location>
        <begin position="44"/>
        <end position="75"/>
    </location>
</feature>
<keyword evidence="2" id="KW-0479">Metal-binding</keyword>
<organism evidence="6 7">
    <name type="scientific">Botryobasidium botryosum (strain FD-172 SS1)</name>
    <dbReference type="NCBI Taxonomy" id="930990"/>
    <lineage>
        <taxon>Eukaryota</taxon>
        <taxon>Fungi</taxon>
        <taxon>Dikarya</taxon>
        <taxon>Basidiomycota</taxon>
        <taxon>Agaricomycotina</taxon>
        <taxon>Agaricomycetes</taxon>
        <taxon>Cantharellales</taxon>
        <taxon>Botryobasidiaceae</taxon>
        <taxon>Botryobasidium</taxon>
    </lineage>
</organism>
<dbReference type="CDD" id="cd12148">
    <property type="entry name" value="fungal_TF_MHR"/>
    <property type="match status" value="1"/>
</dbReference>
<feature type="compositionally biased region" description="Basic and acidic residues" evidence="4">
    <location>
        <begin position="654"/>
        <end position="668"/>
    </location>
</feature>
<protein>
    <recommendedName>
        <fullName evidence="5">Zn(2)-C6 fungal-type domain-containing protein</fullName>
    </recommendedName>
</protein>
<accession>A0A067MAT4</accession>
<dbReference type="SMART" id="SM00066">
    <property type="entry name" value="GAL4"/>
    <property type="match status" value="1"/>
</dbReference>
<evidence type="ECO:0000256" key="1">
    <source>
        <dbReference type="ARBA" id="ARBA00004123"/>
    </source>
</evidence>
<dbReference type="Pfam" id="PF00172">
    <property type="entry name" value="Zn_clus"/>
    <property type="match status" value="1"/>
</dbReference>
<dbReference type="InterPro" id="IPR007219">
    <property type="entry name" value="XnlR_reg_dom"/>
</dbReference>
<feature type="compositionally biased region" description="Low complexity" evidence="4">
    <location>
        <begin position="125"/>
        <end position="135"/>
    </location>
</feature>
<dbReference type="STRING" id="930990.A0A067MAT4"/>
<evidence type="ECO:0000259" key="5">
    <source>
        <dbReference type="PROSITE" id="PS50048"/>
    </source>
</evidence>
<feature type="region of interest" description="Disordered" evidence="4">
    <location>
        <begin position="1"/>
        <end position="41"/>
    </location>
</feature>
<dbReference type="Proteomes" id="UP000027195">
    <property type="component" value="Unassembled WGS sequence"/>
</dbReference>
<evidence type="ECO:0000256" key="3">
    <source>
        <dbReference type="ARBA" id="ARBA00023242"/>
    </source>
</evidence>
<evidence type="ECO:0000313" key="6">
    <source>
        <dbReference type="EMBL" id="KDQ12694.1"/>
    </source>
</evidence>
<keyword evidence="7" id="KW-1185">Reference proteome</keyword>
<feature type="region of interest" description="Disordered" evidence="4">
    <location>
        <begin position="727"/>
        <end position="796"/>
    </location>
</feature>
<feature type="region of interest" description="Disordered" evidence="4">
    <location>
        <begin position="109"/>
        <end position="154"/>
    </location>
</feature>
<sequence length="869" mass="96208">MAADETRQALPPVPPFSSSPTMKRKSDDAQASGKKKPRTRVSYSCSECHRRKQKCDRQVPCGHCVARKVPDLCRAYTPGKAEGDLHMRLARVEQILDMALPQFTRSSSPFSGEYHSAPANIVKQSTSRSSSPSSTNRDDEDDDRAGGTFHSSGKWFGPSALDSVNSAPILHELQHRGMPGGLEESGTPADRLRSLVQEYGVAPHKVSELVQELPPKRLADILIDYYFTSVNYTRYPLYEPHFRSSYEAVFANGLHIQPNDVRFLPLLFVVLAISARLAPQHIGGDESRKRLTSLRYYWASRRTILIAAAVQSDSIELVLARLLTSRFLTFDRKITECWNALGTAVRTALALGLHRDGEKLGLDPFETEYRRRIWSYLYHADRTFALLLGRPQSIQDVYTDAQPPSNIDDSELVSHPLISPSPQPLSHPTPMTFCILRHALASIIGNIVHHFQQVGRSHYSEALRLDAELQRFVHSLPPHYSLQPDTSLDSTLDFLPVHRFLIITEVFFVRMSLHRPYILRKLNSNKYTASRLACVDSAQQDFEVRQAFKRAMPKEVVDSVGGAYREFKSAMISGLILLIDPHNSAAPTLRLVLDTFLNEHAGLCDLDETTKRELMIVELLKNKVMNSKPPRGGYKGKDLDFDLELEDGRKDRERLSDVRTTVPEHSDDSVLLTNADGSRVKPLSSRPMRAPNSRRSSTAVATESTLASPSVTAQSFGAITLSYPSSKVQSPLPLTPSSSASPSYQPTLNPSTSSHSPSWGHVHPPPPLPPLDTSNLPLREPSHADSSPSEEEEPAQHLLDNWCNSVSASDAGTFESSGFGWSSFGDAGANGLLGVPSDDMAMGGVDAVGSDWNHYWENLINQIPAVQGS</sequence>
<dbReference type="GO" id="GO:0005634">
    <property type="term" value="C:nucleus"/>
    <property type="evidence" value="ECO:0007669"/>
    <property type="project" value="UniProtKB-SubCell"/>
</dbReference>
<gene>
    <name evidence="6" type="ORF">BOTBODRAFT_34149</name>
</gene>
<name>A0A067MAT4_BOTB1</name>
<proteinExistence type="predicted"/>
<comment type="subcellular location">
    <subcellularLocation>
        <location evidence="1">Nucleus</location>
    </subcellularLocation>
</comment>
<feature type="compositionally biased region" description="Low complexity" evidence="4">
    <location>
        <begin position="729"/>
        <end position="762"/>
    </location>
</feature>
<feature type="compositionally biased region" description="Polar residues" evidence="4">
    <location>
        <begin position="693"/>
        <end position="710"/>
    </location>
</feature>
<dbReference type="GO" id="GO:0006351">
    <property type="term" value="P:DNA-templated transcription"/>
    <property type="evidence" value="ECO:0007669"/>
    <property type="project" value="InterPro"/>
</dbReference>
<dbReference type="Pfam" id="PF04082">
    <property type="entry name" value="Fungal_trans"/>
    <property type="match status" value="1"/>
</dbReference>
<evidence type="ECO:0000313" key="7">
    <source>
        <dbReference type="Proteomes" id="UP000027195"/>
    </source>
</evidence>
<dbReference type="SUPFAM" id="SSF57701">
    <property type="entry name" value="Zn2/Cys6 DNA-binding domain"/>
    <property type="match status" value="1"/>
</dbReference>
<evidence type="ECO:0000256" key="2">
    <source>
        <dbReference type="ARBA" id="ARBA00022723"/>
    </source>
</evidence>
<dbReference type="Gene3D" id="4.10.240.10">
    <property type="entry name" value="Zn(2)-C6 fungal-type DNA-binding domain"/>
    <property type="match status" value="1"/>
</dbReference>
<dbReference type="InterPro" id="IPR050613">
    <property type="entry name" value="Sec_Metabolite_Reg"/>
</dbReference>
<dbReference type="CDD" id="cd00067">
    <property type="entry name" value="GAL4"/>
    <property type="match status" value="1"/>
</dbReference>
<feature type="region of interest" description="Disordered" evidence="4">
    <location>
        <begin position="654"/>
        <end position="710"/>
    </location>
</feature>
<dbReference type="HOGENOM" id="CLU_007574_1_0_1"/>
<dbReference type="PANTHER" id="PTHR31001:SF87">
    <property type="entry name" value="COL-21"/>
    <property type="match status" value="1"/>
</dbReference>
<dbReference type="EMBL" id="KL198048">
    <property type="protein sequence ID" value="KDQ12694.1"/>
    <property type="molecule type" value="Genomic_DNA"/>
</dbReference>
<dbReference type="GO" id="GO:0008270">
    <property type="term" value="F:zinc ion binding"/>
    <property type="evidence" value="ECO:0007669"/>
    <property type="project" value="InterPro"/>
</dbReference>
<keyword evidence="3" id="KW-0539">Nucleus</keyword>
<dbReference type="AlphaFoldDB" id="A0A067MAT4"/>
<dbReference type="PANTHER" id="PTHR31001">
    <property type="entry name" value="UNCHARACTERIZED TRANSCRIPTIONAL REGULATORY PROTEIN"/>
    <property type="match status" value="1"/>
</dbReference>
<dbReference type="SMART" id="SM00906">
    <property type="entry name" value="Fungal_trans"/>
    <property type="match status" value="1"/>
</dbReference>
<reference evidence="7" key="1">
    <citation type="journal article" date="2014" name="Proc. Natl. Acad. Sci. U.S.A.">
        <title>Extensive sampling of basidiomycete genomes demonstrates inadequacy of the white-rot/brown-rot paradigm for wood decay fungi.</title>
        <authorList>
            <person name="Riley R."/>
            <person name="Salamov A.A."/>
            <person name="Brown D.W."/>
            <person name="Nagy L.G."/>
            <person name="Floudas D."/>
            <person name="Held B.W."/>
            <person name="Levasseur A."/>
            <person name="Lombard V."/>
            <person name="Morin E."/>
            <person name="Otillar R."/>
            <person name="Lindquist E.A."/>
            <person name="Sun H."/>
            <person name="LaButti K.M."/>
            <person name="Schmutz J."/>
            <person name="Jabbour D."/>
            <person name="Luo H."/>
            <person name="Baker S.E."/>
            <person name="Pisabarro A.G."/>
            <person name="Walton J.D."/>
            <person name="Blanchette R.A."/>
            <person name="Henrissat B."/>
            <person name="Martin F."/>
            <person name="Cullen D."/>
            <person name="Hibbett D.S."/>
            <person name="Grigoriev I.V."/>
        </authorList>
    </citation>
    <scope>NUCLEOTIDE SEQUENCE [LARGE SCALE GENOMIC DNA]</scope>
    <source>
        <strain evidence="7">FD-172 SS1</strain>
    </source>
</reference>
<dbReference type="InterPro" id="IPR001138">
    <property type="entry name" value="Zn2Cys6_DnaBD"/>
</dbReference>
<dbReference type="InParanoid" id="A0A067MAT4"/>